<dbReference type="InterPro" id="IPR029035">
    <property type="entry name" value="DHS-like_NAD/FAD-binding_dom"/>
</dbReference>
<proteinExistence type="inferred from homology"/>
<dbReference type="GO" id="GO:0000781">
    <property type="term" value="C:chromosome, telomeric region"/>
    <property type="evidence" value="ECO:0007669"/>
    <property type="project" value="GOC"/>
</dbReference>
<evidence type="ECO:0000256" key="3">
    <source>
        <dbReference type="ARBA" id="ARBA00022679"/>
    </source>
</evidence>
<dbReference type="GO" id="GO:0005634">
    <property type="term" value="C:nucleus"/>
    <property type="evidence" value="ECO:0007669"/>
    <property type="project" value="TreeGrafter"/>
</dbReference>
<feature type="compositionally biased region" description="Basic and acidic residues" evidence="6">
    <location>
        <begin position="376"/>
        <end position="386"/>
    </location>
</feature>
<keyword evidence="9" id="KW-1185">Reference proteome</keyword>
<keyword evidence="2" id="KW-0678">Repressor</keyword>
<evidence type="ECO:0000256" key="5">
    <source>
        <dbReference type="PROSITE-ProRule" id="PRU00236"/>
    </source>
</evidence>
<dbReference type="GO" id="GO:0046459">
    <property type="term" value="P:short-chain fatty acid metabolic process"/>
    <property type="evidence" value="ECO:0007669"/>
    <property type="project" value="EnsemblFungi"/>
</dbReference>
<evidence type="ECO:0000256" key="6">
    <source>
        <dbReference type="SAM" id="MobiDB-lite"/>
    </source>
</evidence>
<evidence type="ECO:0000256" key="4">
    <source>
        <dbReference type="ARBA" id="ARBA00023027"/>
    </source>
</evidence>
<dbReference type="Gene3D" id="3.30.1600.10">
    <property type="entry name" value="SIR2/SIRT2 'Small Domain"/>
    <property type="match status" value="1"/>
</dbReference>
<name>I6NE33_ERECY</name>
<dbReference type="InterPro" id="IPR026591">
    <property type="entry name" value="Sirtuin_cat_small_dom_sf"/>
</dbReference>
<dbReference type="EMBL" id="CP002501">
    <property type="protein sequence ID" value="AET40325.1"/>
    <property type="molecule type" value="Genomic_DNA"/>
</dbReference>
<dbReference type="GeneID" id="11468657"/>
<dbReference type="eggNOG" id="KOG2684">
    <property type="taxonomic scope" value="Eukaryota"/>
</dbReference>
<dbReference type="HOGENOM" id="CLU_021544_4_0_1"/>
<dbReference type="PROSITE" id="PS50305">
    <property type="entry name" value="SIRTUIN"/>
    <property type="match status" value="1"/>
</dbReference>
<dbReference type="GO" id="GO:0070403">
    <property type="term" value="F:NAD+ binding"/>
    <property type="evidence" value="ECO:0007669"/>
    <property type="project" value="InterPro"/>
</dbReference>
<evidence type="ECO:0000256" key="1">
    <source>
        <dbReference type="ARBA" id="ARBA00006924"/>
    </source>
</evidence>
<evidence type="ECO:0000259" key="7">
    <source>
        <dbReference type="PROSITE" id="PS50305"/>
    </source>
</evidence>
<dbReference type="AlphaFoldDB" id="I6NE33"/>
<feature type="domain" description="Deacetylase sirtuin-type" evidence="7">
    <location>
        <begin position="46"/>
        <end position="379"/>
    </location>
</feature>
<dbReference type="GO" id="GO:0046872">
    <property type="term" value="F:metal ion binding"/>
    <property type="evidence" value="ECO:0007669"/>
    <property type="project" value="UniProtKB-KW"/>
</dbReference>
<dbReference type="OrthoDB" id="2919105at2759"/>
<evidence type="ECO:0000256" key="2">
    <source>
        <dbReference type="ARBA" id="ARBA00022491"/>
    </source>
</evidence>
<dbReference type="FunCoup" id="I6NE33">
    <property type="interactions" value="72"/>
</dbReference>
<keyword evidence="5" id="KW-0479">Metal-binding</keyword>
<dbReference type="InterPro" id="IPR003000">
    <property type="entry name" value="Sirtuin"/>
</dbReference>
<feature type="active site" description="Proton acceptor" evidence="5">
    <location>
        <position position="197"/>
    </location>
</feature>
<evidence type="ECO:0000313" key="9">
    <source>
        <dbReference type="Proteomes" id="UP000006790"/>
    </source>
</evidence>
<feature type="binding site" evidence="5">
    <location>
        <position position="233"/>
    </location>
    <ligand>
        <name>Zn(2+)</name>
        <dbReference type="ChEBI" id="CHEBI:29105"/>
    </ligand>
</feature>
<dbReference type="GO" id="GO:0017136">
    <property type="term" value="F:histone deacetylase activity, NAD-dependent"/>
    <property type="evidence" value="ECO:0007669"/>
    <property type="project" value="EnsemblFungi"/>
</dbReference>
<dbReference type="PANTHER" id="PTHR11085">
    <property type="entry name" value="NAD-DEPENDENT PROTEIN DEACYLASE SIRTUIN-5, MITOCHONDRIAL-RELATED"/>
    <property type="match status" value="1"/>
</dbReference>
<feature type="binding site" evidence="5">
    <location>
        <position position="230"/>
    </location>
    <ligand>
        <name>Zn(2+)</name>
        <dbReference type="ChEBI" id="CHEBI:29105"/>
    </ligand>
</feature>
<dbReference type="SUPFAM" id="SSF52467">
    <property type="entry name" value="DHS-like NAD/FAD-binding domain"/>
    <property type="match status" value="1"/>
</dbReference>
<dbReference type="InterPro" id="IPR026590">
    <property type="entry name" value="Ssirtuin_cat_dom"/>
</dbReference>
<dbReference type="Pfam" id="PF02146">
    <property type="entry name" value="SIR2"/>
    <property type="match status" value="1"/>
</dbReference>
<accession>I6NE33</accession>
<protein>
    <recommendedName>
        <fullName evidence="7">Deacetylase sirtuin-type domain-containing protein</fullName>
    </recommendedName>
</protein>
<dbReference type="GO" id="GO:1990414">
    <property type="term" value="P:replication-born double-strand break repair via sister chromatid exchange"/>
    <property type="evidence" value="ECO:0007669"/>
    <property type="project" value="EnsemblFungi"/>
</dbReference>
<dbReference type="OMA" id="CTQCFEV"/>
<dbReference type="RefSeq" id="XP_003647142.1">
    <property type="nucleotide sequence ID" value="XM_003647094.1"/>
</dbReference>
<dbReference type="Proteomes" id="UP000006790">
    <property type="component" value="Chromosome 5"/>
</dbReference>
<feature type="binding site" evidence="5">
    <location>
        <position position="208"/>
    </location>
    <ligand>
        <name>Zn(2+)</name>
        <dbReference type="ChEBI" id="CHEBI:29105"/>
    </ligand>
</feature>
<keyword evidence="5" id="KW-0862">Zinc</keyword>
<evidence type="ECO:0000313" key="8">
    <source>
        <dbReference type="EMBL" id="AET40325.1"/>
    </source>
</evidence>
<comment type="similarity">
    <text evidence="1">Belongs to the sirtuin family. Class I subfamily.</text>
</comment>
<dbReference type="KEGG" id="erc:Ecym_5587"/>
<reference evidence="8 9" key="1">
    <citation type="journal article" date="2011" name="G3 (Bethesda)">
        <title>Genome evolution in the Eremothecium clade of the Saccharomyces complex revealed by comparative genomics.</title>
        <authorList>
            <person name="Wendland J."/>
            <person name="Walther A."/>
        </authorList>
    </citation>
    <scope>NUCLEOTIDE SEQUENCE [LARGE SCALE GENOMIC DNA]</scope>
    <source>
        <strain evidence="9">CBS 270.75 / DBVPG 7215 / KCTC 17166 / NRRL Y-17582</strain>
    </source>
</reference>
<keyword evidence="3" id="KW-0808">Transferase</keyword>
<keyword evidence="4" id="KW-0520">NAD</keyword>
<dbReference type="InParanoid" id="I6NE33"/>
<dbReference type="Gene3D" id="3.40.50.1220">
    <property type="entry name" value="TPP-binding domain"/>
    <property type="match status" value="1"/>
</dbReference>
<feature type="region of interest" description="Disordered" evidence="6">
    <location>
        <begin position="376"/>
        <end position="415"/>
    </location>
</feature>
<feature type="binding site" evidence="5">
    <location>
        <position position="205"/>
    </location>
    <ligand>
        <name>Zn(2+)</name>
        <dbReference type="ChEBI" id="CHEBI:29105"/>
    </ligand>
</feature>
<dbReference type="STRING" id="931890.I6NE33"/>
<organism evidence="8 9">
    <name type="scientific">Eremothecium cymbalariae (strain CBS 270.75 / DBVPG 7215 / KCTC 17166 / NRRL Y-17582)</name>
    <name type="common">Yeast</name>
    <dbReference type="NCBI Taxonomy" id="931890"/>
    <lineage>
        <taxon>Eukaryota</taxon>
        <taxon>Fungi</taxon>
        <taxon>Dikarya</taxon>
        <taxon>Ascomycota</taxon>
        <taxon>Saccharomycotina</taxon>
        <taxon>Saccharomycetes</taxon>
        <taxon>Saccharomycetales</taxon>
        <taxon>Saccharomycetaceae</taxon>
        <taxon>Eremothecium</taxon>
    </lineage>
</organism>
<dbReference type="GO" id="GO:0009299">
    <property type="term" value="P:mRNA transcription"/>
    <property type="evidence" value="ECO:0007669"/>
    <property type="project" value="EnsemblFungi"/>
</dbReference>
<sequence>MPSLIRSQESFNDVLPSVLEKRASPKPQLQTERLKHITLDSGGDSVDGNEELLQMISKQINKSRKVMVLTGAGISCNAGIPDFRSSDGLYSLVKKKYPDVQIRSGQDMFDISLFQEEEKISVFATFMDSLHSSTIMAKPTRTHEFIAHLKNKKRLLRCYTQNIDGLEEQLGLEMSRNLDQSSSFNSQWKSFDVVQLHGDLNSLSCTQCFKAFNWSRSWKRILKNGALPPCPRCHEFNQQRTSQGKRLRNNVGILRPNIVLYGENHPSCELITHGLNMDIAKGKPDLLIIMGTSLKVDGVKKLVKSISKQVHERSGIVLLINNTNIGDCNWHGIIDYQLVSDCDEWVSDLKKRIPEFFLSQQQVDKLRQLKREASELRKKQREEKKQLQSVELETKQTPNTPPTTPSPTKRKHGSINIAPLEIDGLKSVVIEPADTDILRGPQMDVNTSGISCNKVFMKLVKDDREYEKLSELSHSDLLENSFKTQNHRSPKRMHLSTAGILNEFSEIPTELDETQQHLTAIRNNS</sequence>
<gene>
    <name evidence="8" type="ordered locus">Ecym_5587</name>
</gene>
<dbReference type="GO" id="GO:0031509">
    <property type="term" value="P:subtelomeric heterochromatin formation"/>
    <property type="evidence" value="ECO:0007669"/>
    <property type="project" value="EnsemblFungi"/>
</dbReference>
<dbReference type="InterPro" id="IPR050134">
    <property type="entry name" value="NAD-dep_sirtuin_deacylases"/>
</dbReference>
<dbReference type="PANTHER" id="PTHR11085:SF8">
    <property type="entry name" value="NAD-DEPENDENT HISTONE DEACETYLASE HST3"/>
    <property type="match status" value="1"/>
</dbReference>